<dbReference type="GO" id="GO:0016787">
    <property type="term" value="F:hydrolase activity"/>
    <property type="evidence" value="ECO:0007669"/>
    <property type="project" value="UniProtKB-KW"/>
</dbReference>
<evidence type="ECO:0000256" key="9">
    <source>
        <dbReference type="SAM" id="MobiDB-lite"/>
    </source>
</evidence>
<evidence type="ECO:0000259" key="11">
    <source>
        <dbReference type="SMART" id="SM00092"/>
    </source>
</evidence>
<feature type="region of interest" description="Disordered" evidence="9">
    <location>
        <begin position="124"/>
        <end position="147"/>
    </location>
</feature>
<feature type="compositionally biased region" description="Polar residues" evidence="9">
    <location>
        <begin position="137"/>
        <end position="147"/>
    </location>
</feature>
<dbReference type="SMART" id="SM00092">
    <property type="entry name" value="RNAse_Pc"/>
    <property type="match status" value="1"/>
</dbReference>
<evidence type="ECO:0000256" key="4">
    <source>
        <dbReference type="ARBA" id="ARBA00022722"/>
    </source>
</evidence>
<evidence type="ECO:0000256" key="5">
    <source>
        <dbReference type="ARBA" id="ARBA00022759"/>
    </source>
</evidence>
<keyword evidence="6 8" id="KW-0378">Hydrolase</keyword>
<accession>A0A9W3FY88</accession>
<dbReference type="InterPro" id="IPR023412">
    <property type="entry name" value="RNaseA_domain"/>
</dbReference>
<sequence length="247" mass="27771">MGAFSASCGKKGSHRQRLTLCSSPEKRVACVIPHPFHTLSLLSCGPEPRVPPTLLFSEAKPLFSLYKVHTPRIGCCRHCLPRSLSETKLETQECEATMVLKFLFLFLFLSLLLVLGWVQPSLGRESPSKKFQRQHMDSGNSPGNNTNYCNQMMKRRKMTRGWCKPVNTFVHESLEDVKAICSEKNITCKNGQYNCHQSNSTVNITDCRQTGSSRYPNCVYKTTKLQKRIIVACEGNVSMPVHLDASV</sequence>
<keyword evidence="7" id="KW-1015">Disulfide bond</keyword>
<dbReference type="RefSeq" id="XP_045368588.1">
    <property type="nucleotide sequence ID" value="XM_045512632.1"/>
</dbReference>
<comment type="subcellular location">
    <subcellularLocation>
        <location evidence="1">Secreted</location>
    </subcellularLocation>
</comment>
<keyword evidence="3" id="KW-0964">Secreted</keyword>
<keyword evidence="10" id="KW-1133">Transmembrane helix</keyword>
<evidence type="ECO:0000256" key="8">
    <source>
        <dbReference type="RuleBase" id="RU000651"/>
    </source>
</evidence>
<keyword evidence="4 8" id="KW-0540">Nuclease</keyword>
<name>A0A9W3FY88_CAMBA</name>
<dbReference type="Pfam" id="PF00074">
    <property type="entry name" value="RnaseA"/>
    <property type="match status" value="1"/>
</dbReference>
<feature type="domain" description="Ribonuclease A-domain" evidence="11">
    <location>
        <begin position="124"/>
        <end position="247"/>
    </location>
</feature>
<dbReference type="PRINTS" id="PR00794">
    <property type="entry name" value="RIBONUCLEASE"/>
</dbReference>
<dbReference type="PANTHER" id="PTHR11437:SF24">
    <property type="entry name" value="RIBONUCLEASE PANCREATIC"/>
    <property type="match status" value="1"/>
</dbReference>
<dbReference type="FunFam" id="3.10.130.10:FF:000001">
    <property type="entry name" value="Ribonuclease pancreatic"/>
    <property type="match status" value="1"/>
</dbReference>
<dbReference type="InterPro" id="IPR023411">
    <property type="entry name" value="RNaseA_AS"/>
</dbReference>
<evidence type="ECO:0000256" key="3">
    <source>
        <dbReference type="ARBA" id="ARBA00022525"/>
    </source>
</evidence>
<keyword evidence="10" id="KW-0472">Membrane</keyword>
<dbReference type="InterPro" id="IPR036816">
    <property type="entry name" value="RNaseA-like_dom_sf"/>
</dbReference>
<dbReference type="InterPro" id="IPR001427">
    <property type="entry name" value="RNaseA"/>
</dbReference>
<gene>
    <name evidence="12" type="primary">LOC105064665</name>
</gene>
<evidence type="ECO:0000256" key="6">
    <source>
        <dbReference type="ARBA" id="ARBA00022801"/>
    </source>
</evidence>
<dbReference type="PROSITE" id="PS00127">
    <property type="entry name" value="RNASE_PANCREATIC"/>
    <property type="match status" value="1"/>
</dbReference>
<dbReference type="AlphaFoldDB" id="A0A9W3FY88"/>
<proteinExistence type="inferred from homology"/>
<protein>
    <submittedName>
        <fullName evidence="12">Ribonuclease pancreatic-like isoform X2</fullName>
    </submittedName>
</protein>
<keyword evidence="10" id="KW-0812">Transmembrane</keyword>
<evidence type="ECO:0000256" key="7">
    <source>
        <dbReference type="ARBA" id="ARBA00023157"/>
    </source>
</evidence>
<dbReference type="GO" id="GO:0004519">
    <property type="term" value="F:endonuclease activity"/>
    <property type="evidence" value="ECO:0007669"/>
    <property type="project" value="UniProtKB-KW"/>
</dbReference>
<feature type="transmembrane region" description="Helical" evidence="10">
    <location>
        <begin position="98"/>
        <end position="118"/>
    </location>
</feature>
<evidence type="ECO:0000256" key="1">
    <source>
        <dbReference type="ARBA" id="ARBA00004613"/>
    </source>
</evidence>
<keyword evidence="5 8" id="KW-0255">Endonuclease</keyword>
<reference evidence="12" key="1">
    <citation type="submission" date="2025-08" db="UniProtKB">
        <authorList>
            <consortium name="RefSeq"/>
        </authorList>
    </citation>
    <scope>IDENTIFICATION</scope>
    <source>
        <tissue evidence="12">Blood</tissue>
    </source>
</reference>
<dbReference type="GO" id="GO:0004540">
    <property type="term" value="F:RNA nuclease activity"/>
    <property type="evidence" value="ECO:0007669"/>
    <property type="project" value="TreeGrafter"/>
</dbReference>
<evidence type="ECO:0000256" key="2">
    <source>
        <dbReference type="ARBA" id="ARBA00005600"/>
    </source>
</evidence>
<dbReference type="GO" id="GO:0050830">
    <property type="term" value="P:defense response to Gram-positive bacterium"/>
    <property type="evidence" value="ECO:0007669"/>
    <property type="project" value="TreeGrafter"/>
</dbReference>
<dbReference type="GO" id="GO:0005576">
    <property type="term" value="C:extracellular region"/>
    <property type="evidence" value="ECO:0007669"/>
    <property type="project" value="UniProtKB-SubCell"/>
</dbReference>
<evidence type="ECO:0000313" key="12">
    <source>
        <dbReference type="RefSeq" id="XP_045368588.1"/>
    </source>
</evidence>
<dbReference type="Gene3D" id="3.10.130.10">
    <property type="entry name" value="Ribonuclease A-like domain"/>
    <property type="match status" value="1"/>
</dbReference>
<comment type="similarity">
    <text evidence="2 8">Belongs to the pancreatic ribonuclease family.</text>
</comment>
<dbReference type="SUPFAM" id="SSF54076">
    <property type="entry name" value="RNase A-like"/>
    <property type="match status" value="1"/>
</dbReference>
<dbReference type="CDD" id="cd06265">
    <property type="entry name" value="RNase_A_canonical"/>
    <property type="match status" value="1"/>
</dbReference>
<organism evidence="12">
    <name type="scientific">Camelus bactrianus</name>
    <name type="common">Bactrian camel</name>
    <dbReference type="NCBI Taxonomy" id="9837"/>
    <lineage>
        <taxon>Eukaryota</taxon>
        <taxon>Metazoa</taxon>
        <taxon>Chordata</taxon>
        <taxon>Craniata</taxon>
        <taxon>Vertebrata</taxon>
        <taxon>Euteleostomi</taxon>
        <taxon>Mammalia</taxon>
        <taxon>Eutheria</taxon>
        <taxon>Laurasiatheria</taxon>
        <taxon>Artiodactyla</taxon>
        <taxon>Tylopoda</taxon>
        <taxon>Camelidae</taxon>
        <taxon>Camelus</taxon>
    </lineage>
</organism>
<dbReference type="PANTHER" id="PTHR11437">
    <property type="entry name" value="RIBONUCLEASE"/>
    <property type="match status" value="1"/>
</dbReference>
<dbReference type="GO" id="GO:0003676">
    <property type="term" value="F:nucleic acid binding"/>
    <property type="evidence" value="ECO:0007669"/>
    <property type="project" value="InterPro"/>
</dbReference>
<evidence type="ECO:0000256" key="10">
    <source>
        <dbReference type="SAM" id="Phobius"/>
    </source>
</evidence>